<protein>
    <recommendedName>
        <fullName evidence="6">Aminopeptidase M1</fullName>
    </recommendedName>
</protein>
<dbReference type="SUPFAM" id="SSF55486">
    <property type="entry name" value="Metalloproteases ('zincins'), catalytic domain"/>
    <property type="match status" value="1"/>
</dbReference>
<comment type="caution">
    <text evidence="4">The sequence shown here is derived from an EMBL/GenBank/DDBJ whole genome shotgun (WGS) entry which is preliminary data.</text>
</comment>
<dbReference type="GO" id="GO:0005737">
    <property type="term" value="C:cytoplasm"/>
    <property type="evidence" value="ECO:0007669"/>
    <property type="project" value="TreeGrafter"/>
</dbReference>
<evidence type="ECO:0000256" key="1">
    <source>
        <dbReference type="ARBA" id="ARBA00010136"/>
    </source>
</evidence>
<dbReference type="EMBL" id="JAJFAZ020000003">
    <property type="protein sequence ID" value="KAI5336770.1"/>
    <property type="molecule type" value="Genomic_DNA"/>
</dbReference>
<dbReference type="Gene3D" id="1.25.50.20">
    <property type="match status" value="1"/>
</dbReference>
<evidence type="ECO:0000259" key="3">
    <source>
        <dbReference type="Pfam" id="PF11838"/>
    </source>
</evidence>
<comment type="similarity">
    <text evidence="1">Belongs to the peptidase M1 family.</text>
</comment>
<dbReference type="GO" id="GO:0016020">
    <property type="term" value="C:membrane"/>
    <property type="evidence" value="ECO:0007669"/>
    <property type="project" value="TreeGrafter"/>
</dbReference>
<dbReference type="GO" id="GO:0005615">
    <property type="term" value="C:extracellular space"/>
    <property type="evidence" value="ECO:0007669"/>
    <property type="project" value="TreeGrafter"/>
</dbReference>
<dbReference type="GO" id="GO:0070006">
    <property type="term" value="F:metalloaminopeptidase activity"/>
    <property type="evidence" value="ECO:0007669"/>
    <property type="project" value="TreeGrafter"/>
</dbReference>
<reference evidence="4 5" key="1">
    <citation type="journal article" date="2022" name="G3 (Bethesda)">
        <title>Whole-genome sequence and methylome profiling of the almond [Prunus dulcis (Mill.) D.A. Webb] cultivar 'Nonpareil'.</title>
        <authorList>
            <person name="D'Amico-Willman K.M."/>
            <person name="Ouma W.Z."/>
            <person name="Meulia T."/>
            <person name="Sideli G.M."/>
            <person name="Gradziel T.M."/>
            <person name="Fresnedo-Ramirez J."/>
        </authorList>
    </citation>
    <scope>NUCLEOTIDE SEQUENCE [LARGE SCALE GENOMIC DNA]</scope>
    <source>
        <strain evidence="4">Clone GOH B32 T37-40</strain>
    </source>
</reference>
<accession>A0AAD4W4J6</accession>
<dbReference type="PANTHER" id="PTHR11533">
    <property type="entry name" value="PROTEASE M1 ZINC METALLOPROTEASE"/>
    <property type="match status" value="1"/>
</dbReference>
<dbReference type="Proteomes" id="UP001054821">
    <property type="component" value="Chromosome 3"/>
</dbReference>
<dbReference type="Pfam" id="PF11838">
    <property type="entry name" value="ERAP1_C"/>
    <property type="match status" value="1"/>
</dbReference>
<evidence type="ECO:0000259" key="2">
    <source>
        <dbReference type="Pfam" id="PF01433"/>
    </source>
</evidence>
<evidence type="ECO:0000313" key="5">
    <source>
        <dbReference type="Proteomes" id="UP001054821"/>
    </source>
</evidence>
<dbReference type="GO" id="GO:0006508">
    <property type="term" value="P:proteolysis"/>
    <property type="evidence" value="ECO:0007669"/>
    <property type="project" value="TreeGrafter"/>
</dbReference>
<dbReference type="GO" id="GO:0008270">
    <property type="term" value="F:zinc ion binding"/>
    <property type="evidence" value="ECO:0007669"/>
    <property type="project" value="InterPro"/>
</dbReference>
<dbReference type="GO" id="GO:0043171">
    <property type="term" value="P:peptide catabolic process"/>
    <property type="evidence" value="ECO:0007669"/>
    <property type="project" value="TreeGrafter"/>
</dbReference>
<feature type="domain" description="ERAP1-like C-terminal" evidence="3">
    <location>
        <begin position="192"/>
        <end position="391"/>
    </location>
</feature>
<organism evidence="4 5">
    <name type="scientific">Prunus dulcis</name>
    <name type="common">Almond</name>
    <name type="synonym">Amygdalus dulcis</name>
    <dbReference type="NCBI Taxonomy" id="3755"/>
    <lineage>
        <taxon>Eukaryota</taxon>
        <taxon>Viridiplantae</taxon>
        <taxon>Streptophyta</taxon>
        <taxon>Embryophyta</taxon>
        <taxon>Tracheophyta</taxon>
        <taxon>Spermatophyta</taxon>
        <taxon>Magnoliopsida</taxon>
        <taxon>eudicotyledons</taxon>
        <taxon>Gunneridae</taxon>
        <taxon>Pentapetalae</taxon>
        <taxon>rosids</taxon>
        <taxon>fabids</taxon>
        <taxon>Rosales</taxon>
        <taxon>Rosaceae</taxon>
        <taxon>Amygdaloideae</taxon>
        <taxon>Amygdaleae</taxon>
        <taxon>Prunus</taxon>
    </lineage>
</organism>
<dbReference type="InterPro" id="IPR024571">
    <property type="entry name" value="ERAP1-like_C_dom"/>
</dbReference>
<evidence type="ECO:0000313" key="4">
    <source>
        <dbReference type="EMBL" id="KAI5336770.1"/>
    </source>
</evidence>
<dbReference type="PANTHER" id="PTHR11533:SF274">
    <property type="entry name" value="AMINOPEPTIDASE"/>
    <property type="match status" value="1"/>
</dbReference>
<name>A0AAD4W4J6_PRUDU</name>
<dbReference type="InterPro" id="IPR027268">
    <property type="entry name" value="Peptidase_M4/M1_CTD_sf"/>
</dbReference>
<proteinExistence type="inferred from homology"/>
<dbReference type="Gene3D" id="1.10.390.10">
    <property type="entry name" value="Neutral Protease Domain 2"/>
    <property type="match status" value="1"/>
</dbReference>
<gene>
    <name evidence="4" type="ORF">L3X38_016039</name>
</gene>
<dbReference type="GO" id="GO:0042277">
    <property type="term" value="F:peptide binding"/>
    <property type="evidence" value="ECO:0007669"/>
    <property type="project" value="TreeGrafter"/>
</dbReference>
<dbReference type="AlphaFoldDB" id="A0AAD4W4J6"/>
<keyword evidence="5" id="KW-1185">Reference proteome</keyword>
<evidence type="ECO:0008006" key="6">
    <source>
        <dbReference type="Google" id="ProtNLM"/>
    </source>
</evidence>
<sequence>MEWWTDLWLNEGFATWVSYTATDILFPEWKIWSQFLQQTTGGLVKDALEQSHQIEVEIHQARSILEVFDDISYKKGSAVIRMLQSYLGDDIFQKSLSSYIKRYSGKNAKTEDLWSVLSEESGVKVSEMMDVWTKDISDLVDSFDNEQLWVKINIYQSGFYRVNYEDKLAALDFGRLLSIIAWKQPTSLVGDSIPGEDHFSALLRAEILQALVIFGHDQTQKEALDRFQTSLNDRNTPLLSADTKGAAYIAVMRNASISNRKDFESLLNVYREANTVQEKERILRFLASSPDPDTVLEVLNFFLSDEVFICSSRSGYYIWTYWYKIAWIWLKENWDLILSKYGAGLLLTHFVRDIVTPLCSNEKADEVEEFFASRVHPAISMTLKQSTAQVRIKVRWVEHIRQQQSVQELVKELAGKK</sequence>
<dbReference type="InterPro" id="IPR014782">
    <property type="entry name" value="Peptidase_M1_dom"/>
</dbReference>
<feature type="domain" description="Peptidase M1 membrane alanine aminopeptidase" evidence="2">
    <location>
        <begin position="1"/>
        <end position="132"/>
    </location>
</feature>
<dbReference type="Pfam" id="PF01433">
    <property type="entry name" value="Peptidase_M1"/>
    <property type="match status" value="1"/>
</dbReference>
<dbReference type="InterPro" id="IPR050344">
    <property type="entry name" value="Peptidase_M1_aminopeptidases"/>
</dbReference>